<dbReference type="InterPro" id="IPR000182">
    <property type="entry name" value="GNAT_dom"/>
</dbReference>
<dbReference type="Gene3D" id="3.90.79.10">
    <property type="entry name" value="Nucleoside Triphosphate Pyrophosphohydrolase"/>
    <property type="match status" value="1"/>
</dbReference>
<proteinExistence type="inferred from homology"/>
<dbReference type="CDD" id="cd18876">
    <property type="entry name" value="NUDIX_Hydrolase"/>
    <property type="match status" value="1"/>
</dbReference>
<dbReference type="CDD" id="cd04301">
    <property type="entry name" value="NAT_SF"/>
    <property type="match status" value="1"/>
</dbReference>
<comment type="similarity">
    <text evidence="2 5">Belongs to the Nudix hydrolase family.</text>
</comment>
<evidence type="ECO:0000259" key="7">
    <source>
        <dbReference type="PROSITE" id="PS51462"/>
    </source>
</evidence>
<dbReference type="InterPro" id="IPR020084">
    <property type="entry name" value="NUDIX_hydrolase_CS"/>
</dbReference>
<keyword evidence="4" id="KW-0460">Magnesium</keyword>
<dbReference type="OrthoDB" id="4247482at2"/>
<dbReference type="Proteomes" id="UP000199019">
    <property type="component" value="Unassembled WGS sequence"/>
</dbReference>
<feature type="domain" description="Nudix hydrolase" evidence="7">
    <location>
        <begin position="153"/>
        <end position="283"/>
    </location>
</feature>
<dbReference type="SUPFAM" id="SSF55811">
    <property type="entry name" value="Nudix"/>
    <property type="match status" value="1"/>
</dbReference>
<evidence type="ECO:0000313" key="8">
    <source>
        <dbReference type="EMBL" id="SER80408.1"/>
    </source>
</evidence>
<evidence type="ECO:0000256" key="1">
    <source>
        <dbReference type="ARBA" id="ARBA00001946"/>
    </source>
</evidence>
<name>A0A1H9S645_9MICO</name>
<dbReference type="PROSITE" id="PS51462">
    <property type="entry name" value="NUDIX"/>
    <property type="match status" value="1"/>
</dbReference>
<keyword evidence="3 5" id="KW-0378">Hydrolase</keyword>
<dbReference type="InterPro" id="IPR020476">
    <property type="entry name" value="Nudix_hydrolase"/>
</dbReference>
<evidence type="ECO:0000256" key="2">
    <source>
        <dbReference type="ARBA" id="ARBA00005582"/>
    </source>
</evidence>
<organism evidence="8 9">
    <name type="scientific">Pedococcus cremeus</name>
    <dbReference type="NCBI Taxonomy" id="587636"/>
    <lineage>
        <taxon>Bacteria</taxon>
        <taxon>Bacillati</taxon>
        <taxon>Actinomycetota</taxon>
        <taxon>Actinomycetes</taxon>
        <taxon>Micrococcales</taxon>
        <taxon>Intrasporangiaceae</taxon>
        <taxon>Pedococcus</taxon>
    </lineage>
</organism>
<comment type="cofactor">
    <cofactor evidence="1">
        <name>Mg(2+)</name>
        <dbReference type="ChEBI" id="CHEBI:18420"/>
    </cofactor>
</comment>
<dbReference type="STRING" id="587636.SAMN05216199_1273"/>
<dbReference type="GO" id="GO:0016747">
    <property type="term" value="F:acyltransferase activity, transferring groups other than amino-acyl groups"/>
    <property type="evidence" value="ECO:0007669"/>
    <property type="project" value="InterPro"/>
</dbReference>
<dbReference type="PRINTS" id="PR00502">
    <property type="entry name" value="NUDIXFAMILY"/>
</dbReference>
<dbReference type="PANTHER" id="PTHR43046:SF12">
    <property type="entry name" value="GDP-MANNOSE MANNOSYL HYDROLASE"/>
    <property type="match status" value="1"/>
</dbReference>
<accession>A0A1H9S645</accession>
<feature type="domain" description="N-acetyltransferase" evidence="6">
    <location>
        <begin position="1"/>
        <end position="134"/>
    </location>
</feature>
<dbReference type="InterPro" id="IPR015797">
    <property type="entry name" value="NUDIX_hydrolase-like_dom_sf"/>
</dbReference>
<dbReference type="RefSeq" id="WP_091756277.1">
    <property type="nucleotide sequence ID" value="NZ_FOHB01000001.1"/>
</dbReference>
<keyword evidence="8" id="KW-0808">Transferase</keyword>
<dbReference type="PANTHER" id="PTHR43046">
    <property type="entry name" value="GDP-MANNOSE MANNOSYL HYDROLASE"/>
    <property type="match status" value="1"/>
</dbReference>
<reference evidence="9" key="1">
    <citation type="submission" date="2016-10" db="EMBL/GenBank/DDBJ databases">
        <authorList>
            <person name="Varghese N."/>
            <person name="Submissions S."/>
        </authorList>
    </citation>
    <scope>NUCLEOTIDE SEQUENCE [LARGE SCALE GENOMIC DNA]</scope>
    <source>
        <strain evidence="9">CGMCC 1.6963</strain>
    </source>
</reference>
<dbReference type="PROSITE" id="PS00893">
    <property type="entry name" value="NUDIX_BOX"/>
    <property type="match status" value="1"/>
</dbReference>
<dbReference type="AlphaFoldDB" id="A0A1H9S645"/>
<dbReference type="Pfam" id="PF00293">
    <property type="entry name" value="NUDIX"/>
    <property type="match status" value="1"/>
</dbReference>
<evidence type="ECO:0000256" key="3">
    <source>
        <dbReference type="ARBA" id="ARBA00022801"/>
    </source>
</evidence>
<dbReference type="EMBL" id="FOHB01000001">
    <property type="protein sequence ID" value="SER80408.1"/>
    <property type="molecule type" value="Genomic_DNA"/>
</dbReference>
<dbReference type="Gene3D" id="3.40.630.30">
    <property type="match status" value="1"/>
</dbReference>
<evidence type="ECO:0000256" key="5">
    <source>
        <dbReference type="RuleBase" id="RU003476"/>
    </source>
</evidence>
<dbReference type="SUPFAM" id="SSF55729">
    <property type="entry name" value="Acyl-CoA N-acyltransferases (Nat)"/>
    <property type="match status" value="1"/>
</dbReference>
<dbReference type="Pfam" id="PF00583">
    <property type="entry name" value="Acetyltransf_1"/>
    <property type="match status" value="1"/>
</dbReference>
<dbReference type="InterPro" id="IPR000086">
    <property type="entry name" value="NUDIX_hydrolase_dom"/>
</dbReference>
<evidence type="ECO:0000256" key="4">
    <source>
        <dbReference type="ARBA" id="ARBA00022842"/>
    </source>
</evidence>
<gene>
    <name evidence="8" type="ORF">SAMN05216199_1273</name>
</gene>
<sequence length="298" mass="32833">MPDQPAIADGDLVLRPCGPDDPAQEQLRFVCEWDGRPVGSVGVELRDHHVGVLSCAVDEPYRGRGLASRAVRMLVRFGFDELGLERVEAHVNPLNRAALRVAQRSGLRREGVMRGNTTLGDQRHDTVVLGRLRDDPDPGTREGFIGILNATLPTKRAIAQGVLRNDAGQVLLCELTYKGEWDLPGGVVDPMESPSECVVREVREELGVEVRPQGLLAVNWLPPWRGWTDATVFVFDLGVVADDLVARAALQPREIRAVHWVGEEELEERVAPYNQRLLAFLSSYAGPTAYLEDGLPAL</sequence>
<dbReference type="GO" id="GO:0016787">
    <property type="term" value="F:hydrolase activity"/>
    <property type="evidence" value="ECO:0007669"/>
    <property type="project" value="UniProtKB-KW"/>
</dbReference>
<evidence type="ECO:0000259" key="6">
    <source>
        <dbReference type="PROSITE" id="PS51186"/>
    </source>
</evidence>
<dbReference type="InterPro" id="IPR016181">
    <property type="entry name" value="Acyl_CoA_acyltransferase"/>
</dbReference>
<evidence type="ECO:0000313" key="9">
    <source>
        <dbReference type="Proteomes" id="UP000199019"/>
    </source>
</evidence>
<dbReference type="PROSITE" id="PS51186">
    <property type="entry name" value="GNAT"/>
    <property type="match status" value="1"/>
</dbReference>
<keyword evidence="9" id="KW-1185">Reference proteome</keyword>
<protein>
    <submittedName>
        <fullName evidence="8">Acetyltransferase (GNAT) family protein</fullName>
    </submittedName>
</protein>